<dbReference type="PANTHER" id="PTHR44845:SF6">
    <property type="entry name" value="BETA-ALANINE-ACTIVATING ENZYME"/>
    <property type="match status" value="1"/>
</dbReference>
<dbReference type="Gene3D" id="3.40.50.12780">
    <property type="entry name" value="N-terminal domain of ligase-like"/>
    <property type="match status" value="1"/>
</dbReference>
<dbReference type="SUPFAM" id="SSF56801">
    <property type="entry name" value="Acetyl-CoA synthetase-like"/>
    <property type="match status" value="1"/>
</dbReference>
<gene>
    <name evidence="6" type="ORF">PGLA1383_LOCUS53306</name>
</gene>
<dbReference type="InterPro" id="IPR036291">
    <property type="entry name" value="NAD(P)-bd_dom_sf"/>
</dbReference>
<dbReference type="OrthoDB" id="5426832at2759"/>
<evidence type="ECO:0000313" key="7">
    <source>
        <dbReference type="Proteomes" id="UP000654075"/>
    </source>
</evidence>
<evidence type="ECO:0008006" key="8">
    <source>
        <dbReference type="Google" id="ProtNLM"/>
    </source>
</evidence>
<comment type="caution">
    <text evidence="6">The sequence shown here is derived from an EMBL/GenBank/DDBJ whole genome shotgun (WGS) entry which is preliminary data.</text>
</comment>
<dbReference type="Gene3D" id="3.40.50.720">
    <property type="entry name" value="NAD(P)-binding Rossmann-like Domain"/>
    <property type="match status" value="1"/>
</dbReference>
<dbReference type="Pfam" id="PF00550">
    <property type="entry name" value="PP-binding"/>
    <property type="match status" value="1"/>
</dbReference>
<dbReference type="InterPro" id="IPR000873">
    <property type="entry name" value="AMP-dep_synth/lig_dom"/>
</dbReference>
<dbReference type="InterPro" id="IPR009081">
    <property type="entry name" value="PP-bd_ACP"/>
</dbReference>
<evidence type="ECO:0000259" key="3">
    <source>
        <dbReference type="Pfam" id="PF00501"/>
    </source>
</evidence>
<dbReference type="InterPro" id="IPR036736">
    <property type="entry name" value="ACP-like_sf"/>
</dbReference>
<dbReference type="Gene3D" id="3.30.300.30">
    <property type="match status" value="1"/>
</dbReference>
<dbReference type="InterPro" id="IPR013120">
    <property type="entry name" value="FAR_NAD-bd"/>
</dbReference>
<dbReference type="Gene3D" id="1.10.1200.10">
    <property type="entry name" value="ACP-like"/>
    <property type="match status" value="1"/>
</dbReference>
<dbReference type="InterPro" id="IPR045851">
    <property type="entry name" value="AMP-bd_C_sf"/>
</dbReference>
<feature type="domain" description="AMP-dependent synthetase/ligase" evidence="3">
    <location>
        <begin position="8"/>
        <end position="367"/>
    </location>
</feature>
<evidence type="ECO:0000256" key="1">
    <source>
        <dbReference type="ARBA" id="ARBA00022450"/>
    </source>
</evidence>
<dbReference type="EMBL" id="CAJNNV010031841">
    <property type="protein sequence ID" value="CAE8638009.1"/>
    <property type="molecule type" value="Genomic_DNA"/>
</dbReference>
<dbReference type="Pfam" id="PF00501">
    <property type="entry name" value="AMP-binding"/>
    <property type="match status" value="1"/>
</dbReference>
<reference evidence="6" key="1">
    <citation type="submission" date="2021-02" db="EMBL/GenBank/DDBJ databases">
        <authorList>
            <person name="Dougan E. K."/>
            <person name="Rhodes N."/>
            <person name="Thang M."/>
            <person name="Chan C."/>
        </authorList>
    </citation>
    <scope>NUCLEOTIDE SEQUENCE</scope>
</reference>
<organism evidence="6 7">
    <name type="scientific">Polarella glacialis</name>
    <name type="common">Dinoflagellate</name>
    <dbReference type="NCBI Taxonomy" id="89957"/>
    <lineage>
        <taxon>Eukaryota</taxon>
        <taxon>Sar</taxon>
        <taxon>Alveolata</taxon>
        <taxon>Dinophyceae</taxon>
        <taxon>Suessiales</taxon>
        <taxon>Suessiaceae</taxon>
        <taxon>Polarella</taxon>
    </lineage>
</organism>
<proteinExistence type="predicted"/>
<dbReference type="AlphaFoldDB" id="A0A813HHT5"/>
<evidence type="ECO:0000256" key="2">
    <source>
        <dbReference type="ARBA" id="ARBA00022553"/>
    </source>
</evidence>
<dbReference type="PANTHER" id="PTHR44845">
    <property type="entry name" value="CARRIER DOMAIN-CONTAINING PROTEIN"/>
    <property type="match status" value="1"/>
</dbReference>
<dbReference type="Proteomes" id="UP000654075">
    <property type="component" value="Unassembled WGS sequence"/>
</dbReference>
<feature type="domain" description="Thioester reductase (TE)" evidence="5">
    <location>
        <begin position="693"/>
        <end position="904"/>
    </location>
</feature>
<evidence type="ECO:0000259" key="4">
    <source>
        <dbReference type="Pfam" id="PF00550"/>
    </source>
</evidence>
<keyword evidence="7" id="KW-1185">Reference proteome</keyword>
<accession>A0A813HHT5</accession>
<evidence type="ECO:0000313" key="6">
    <source>
        <dbReference type="EMBL" id="CAE8638009.1"/>
    </source>
</evidence>
<dbReference type="Pfam" id="PF07993">
    <property type="entry name" value="NAD_binding_4"/>
    <property type="match status" value="1"/>
</dbReference>
<feature type="domain" description="Carrier" evidence="4">
    <location>
        <begin position="594"/>
        <end position="627"/>
    </location>
</feature>
<name>A0A813HHT5_POLGL</name>
<evidence type="ECO:0000259" key="5">
    <source>
        <dbReference type="Pfam" id="PF07993"/>
    </source>
</evidence>
<dbReference type="SUPFAM" id="SSF51735">
    <property type="entry name" value="NAD(P)-binding Rossmann-fold domains"/>
    <property type="match status" value="1"/>
</dbReference>
<dbReference type="InterPro" id="IPR042099">
    <property type="entry name" value="ANL_N_sf"/>
</dbReference>
<keyword evidence="1" id="KW-0596">Phosphopantetheine</keyword>
<protein>
    <recommendedName>
        <fullName evidence="8">Carrier domain-containing protein</fullName>
    </recommendedName>
</protein>
<dbReference type="SUPFAM" id="SSF47336">
    <property type="entry name" value="ACP-like"/>
    <property type="match status" value="1"/>
</dbReference>
<sequence>MATIQEAFEAQVRRMPSAVAVVDGITGAATSYSELDAAANRLAARLRRSGGSSSLGLAAAAAVLTTSSPARMLAYYACLKAGLAFCPLELGWPPAACSRVLQLVQPAVFLTAHLTEEGDSGAASVIKSHCESSGIPVFFLDSLQADGESVERAPASRYPAVNSTAHIIFTSGSSGSGPKAVLCDHRGSLLSHAARVPSSGGARFGCAVFGVWDAVAAHLASCDGGHGGVAVMLPDAALRDPEHLAALIATNDINRMLLTPTLLDSLLSCAASQAALSLLDSITLCGELPSRSLVSRAKILLPESVQLINLYSSCEAHDIALGDLRKGFELRPLPHVSLHVIDETGAPTTVGSAGSLLVSGEALARGYIQDDRKSHCTGVKDSAAAQLSERFTVMSLREEESGSLTETSVVRTGDRALVVARAANSDRCSVFELEGREDVVVKIRGSTVDLEAVEQTFLRRFPGARACAAVALQDSSGQSGKMGPEEPEHSHSYEVGLACVWAPGAEEAPEVVRTVLASELSATSVPLHIRAVRSLPADRLAGKCDRRAVALLFADCVRIGTTSPEALPELVQTATTASCKQISSAGLTAARAAAAFEQVLALPLGSVAADDSFFALGGHSISAARLCEFLGIRLSELLTNPTPAMLSSTSLAAGPPVKLRAEVQDARARAAAEANAIMADLQEAKRSNHVILLTGATGGIGQHIVQELCAQLRATGKDASVGCTLLCFVRATDDVAAAERVQQLAAQSGPDTPVIALAGDVSMPLLGLRAEAWASLANNLTTIVHAAAVVDRCLPFRSLASSNVDGVARLVQLAETAGAAFRSFHLVSSSAALPPVGTPAGDRVETWPEKGGLWTAALEGSMHTAAVHGGIWEGYSQSKWCGEQLALGSHLATVVVHRFGSLEGDADLTAALAASAVVGALPVELTAVDWLAARTVGQGIAKAVREAPPGHSVRHYSCRLPAPELLQVLSQLHAAHQSAGAAITKIATTTTAITTATAATIATLRTVPTREWVRLIEESQQLQGWPAELREEVALRVARLLATTSGLQGALGLCERQLSCGSWGTASQERPSPTQLAASCAEAVNSALLPK</sequence>
<keyword evidence="2" id="KW-0597">Phosphoprotein</keyword>